<evidence type="ECO:0000313" key="3">
    <source>
        <dbReference type="WBParaSite" id="GPUH_0002632501-mRNA-1"/>
    </source>
</evidence>
<keyword evidence="2" id="KW-0067">ATP-binding</keyword>
<evidence type="ECO:0000256" key="2">
    <source>
        <dbReference type="ARBA" id="ARBA00022840"/>
    </source>
</evidence>
<dbReference type="InterPro" id="IPR027417">
    <property type="entry name" value="P-loop_NTPase"/>
</dbReference>
<dbReference type="SUPFAM" id="SSF52540">
    <property type="entry name" value="P-loop containing nucleoside triphosphate hydrolases"/>
    <property type="match status" value="1"/>
</dbReference>
<dbReference type="Gene3D" id="3.40.50.300">
    <property type="entry name" value="P-loop containing nucleotide triphosphate hydrolases"/>
    <property type="match status" value="1"/>
</dbReference>
<reference evidence="3" key="1">
    <citation type="submission" date="2016-06" db="UniProtKB">
        <authorList>
            <consortium name="WormBaseParasite"/>
        </authorList>
    </citation>
    <scope>IDENTIFICATION</scope>
</reference>
<dbReference type="AlphaFoldDB" id="A0A183EZA4"/>
<evidence type="ECO:0000256" key="1">
    <source>
        <dbReference type="ARBA" id="ARBA00022741"/>
    </source>
</evidence>
<dbReference type="PANTHER" id="PTHR48103:SF2">
    <property type="entry name" value="MIDASIN"/>
    <property type="match status" value="1"/>
</dbReference>
<dbReference type="GO" id="GO:0030687">
    <property type="term" value="C:preribosome, large subunit precursor"/>
    <property type="evidence" value="ECO:0007669"/>
    <property type="project" value="TreeGrafter"/>
</dbReference>
<protein>
    <submittedName>
        <fullName evidence="3">AAA_8 domain-containing protein</fullName>
    </submittedName>
</protein>
<dbReference type="PANTHER" id="PTHR48103">
    <property type="entry name" value="MIDASIN-RELATED"/>
    <property type="match status" value="1"/>
</dbReference>
<dbReference type="GO" id="GO:0000027">
    <property type="term" value="P:ribosomal large subunit assembly"/>
    <property type="evidence" value="ECO:0007669"/>
    <property type="project" value="TreeGrafter"/>
</dbReference>
<accession>A0A183EZA4</accession>
<dbReference type="GO" id="GO:0000055">
    <property type="term" value="P:ribosomal large subunit export from nucleus"/>
    <property type="evidence" value="ECO:0007669"/>
    <property type="project" value="TreeGrafter"/>
</dbReference>
<organism evidence="3">
    <name type="scientific">Gongylonema pulchrum</name>
    <dbReference type="NCBI Taxonomy" id="637853"/>
    <lineage>
        <taxon>Eukaryota</taxon>
        <taxon>Metazoa</taxon>
        <taxon>Ecdysozoa</taxon>
        <taxon>Nematoda</taxon>
        <taxon>Chromadorea</taxon>
        <taxon>Rhabditida</taxon>
        <taxon>Spirurina</taxon>
        <taxon>Spiruromorpha</taxon>
        <taxon>Spiruroidea</taxon>
        <taxon>Gongylonematidae</taxon>
        <taxon>Gongylonema</taxon>
    </lineage>
</organism>
<proteinExistence type="predicted"/>
<dbReference type="GO" id="GO:0005634">
    <property type="term" value="C:nucleus"/>
    <property type="evidence" value="ECO:0007669"/>
    <property type="project" value="TreeGrafter"/>
</dbReference>
<sequence>LDSLVHLIEDQGSTHPNFRLFACMNPPGDVGKRNLPPGIRNKFTEIFVRETTDLEQLHTIAQAYLPGTDAAKIFTVLNIYETLRAKLPGKYSV</sequence>
<dbReference type="GO" id="GO:0005524">
    <property type="term" value="F:ATP binding"/>
    <property type="evidence" value="ECO:0007669"/>
    <property type="project" value="UniProtKB-KW"/>
</dbReference>
<keyword evidence="1" id="KW-0547">Nucleotide-binding</keyword>
<name>A0A183EZA4_9BILA</name>
<dbReference type="WBParaSite" id="GPUH_0002632501-mRNA-1">
    <property type="protein sequence ID" value="GPUH_0002632501-mRNA-1"/>
    <property type="gene ID" value="GPUH_0002632501"/>
</dbReference>